<accession>A0A2H0TCD5</accession>
<protein>
    <submittedName>
        <fullName evidence="1">Uncharacterized protein</fullName>
    </submittedName>
</protein>
<gene>
    <name evidence="1" type="ORF">COU47_03910</name>
</gene>
<dbReference type="AlphaFoldDB" id="A0A2H0TCD5"/>
<dbReference type="EMBL" id="PFCO01000009">
    <property type="protein sequence ID" value="PIR69218.1"/>
    <property type="molecule type" value="Genomic_DNA"/>
</dbReference>
<organism evidence="1 2">
    <name type="scientific">Candidatus Niyogibacteria bacterium CG10_big_fil_rev_8_21_14_0_10_46_36</name>
    <dbReference type="NCBI Taxonomy" id="1974726"/>
    <lineage>
        <taxon>Bacteria</taxon>
        <taxon>Candidatus Niyogiibacteriota</taxon>
    </lineage>
</organism>
<proteinExistence type="predicted"/>
<name>A0A2H0TCD5_9BACT</name>
<reference evidence="2" key="1">
    <citation type="submission" date="2017-09" db="EMBL/GenBank/DDBJ databases">
        <title>Depth-based differentiation of microbial function through sediment-hosted aquifers and enrichment of novel symbionts in the deep terrestrial subsurface.</title>
        <authorList>
            <person name="Probst A.J."/>
            <person name="Ladd B."/>
            <person name="Jarett J.K."/>
            <person name="Geller-Mcgrath D.E."/>
            <person name="Sieber C.M.K."/>
            <person name="Emerson J.B."/>
            <person name="Anantharaman K."/>
            <person name="Thomas B.C."/>
            <person name="Malmstrom R."/>
            <person name="Stieglmeier M."/>
            <person name="Klingl A."/>
            <person name="Woyke T."/>
            <person name="Ryan C.M."/>
            <person name="Banfield J.F."/>
        </authorList>
    </citation>
    <scope>NUCLEOTIDE SEQUENCE [LARGE SCALE GENOMIC DNA]</scope>
</reference>
<comment type="caution">
    <text evidence="1">The sequence shown here is derived from an EMBL/GenBank/DDBJ whole genome shotgun (WGS) entry which is preliminary data.</text>
</comment>
<sequence length="346" mass="40142">MEFEGMPRSFWDNKMRTMQVSGYFLSTLLQELGSIFMGAHYLWHPWGKQRAQELSAIGYRLIDKAEQKRIQGWGWAGNDTGFGNGVGSTLVDHRYKRYYGRGHKEELTPHPEAVPCMIAFAVEFILHTLPLFKHLENKYYQLRNHWVPELEKIIEDMMESPCIGNDPIAIPKLDVAYKSLEHRAFMHECEILALTQASIEESFHRENKTTKHKKTRLTQKQIQALLESIGWGDDMLNVLKHILAEQESPWRGIATLFEEQAKEDKETILCILSSESNIQDIIRTAWYPGMTTKENLHAFPCYSKDTLRKTETLTKGLTRALTCSRFEWMNDLRENQSEQKAIASET</sequence>
<evidence type="ECO:0000313" key="2">
    <source>
        <dbReference type="Proteomes" id="UP000231503"/>
    </source>
</evidence>
<dbReference type="Proteomes" id="UP000231503">
    <property type="component" value="Unassembled WGS sequence"/>
</dbReference>
<evidence type="ECO:0000313" key="1">
    <source>
        <dbReference type="EMBL" id="PIR69218.1"/>
    </source>
</evidence>